<dbReference type="Gene3D" id="2.30.30.30">
    <property type="match status" value="1"/>
</dbReference>
<dbReference type="AlphaFoldDB" id="A0AAE0FTH6"/>
<dbReference type="PANTHER" id="PTHR12805:SF0">
    <property type="entry name" value="DNA_RNA-BINDING PROTEIN KIN17"/>
    <property type="match status" value="1"/>
</dbReference>
<feature type="domain" description="Kin17 KOW" evidence="2">
    <location>
        <begin position="20"/>
        <end position="75"/>
    </location>
</feature>
<dbReference type="FunFam" id="2.30.30.30:FF:000021">
    <property type="entry name" value="DNA/RNA-binding protein KIN17, putative"/>
    <property type="match status" value="1"/>
</dbReference>
<dbReference type="GO" id="GO:0006260">
    <property type="term" value="P:DNA replication"/>
    <property type="evidence" value="ECO:0007669"/>
    <property type="project" value="TreeGrafter"/>
</dbReference>
<organism evidence="3 4">
    <name type="scientific">Cymbomonas tetramitiformis</name>
    <dbReference type="NCBI Taxonomy" id="36881"/>
    <lineage>
        <taxon>Eukaryota</taxon>
        <taxon>Viridiplantae</taxon>
        <taxon>Chlorophyta</taxon>
        <taxon>Pyramimonadophyceae</taxon>
        <taxon>Pyramimonadales</taxon>
        <taxon>Pyramimonadaceae</taxon>
        <taxon>Cymbomonas</taxon>
    </lineage>
</organism>
<name>A0AAE0FTH6_9CHLO</name>
<dbReference type="PANTHER" id="PTHR12805">
    <property type="entry name" value="KIN17 KIN, ANTIGENIC DETERMINANT OF RECA PROTEIN HOMOLOG"/>
    <property type="match status" value="1"/>
</dbReference>
<evidence type="ECO:0000313" key="4">
    <source>
        <dbReference type="Proteomes" id="UP001190700"/>
    </source>
</evidence>
<dbReference type="InterPro" id="IPR041995">
    <property type="entry name" value="KOW_KIN17"/>
</dbReference>
<dbReference type="Proteomes" id="UP001190700">
    <property type="component" value="Unassembled WGS sequence"/>
</dbReference>
<protein>
    <recommendedName>
        <fullName evidence="2">Kin17 KOW domain-containing protein</fullName>
    </recommendedName>
</protein>
<gene>
    <name evidence="3" type="ORF">CYMTET_25569</name>
</gene>
<evidence type="ECO:0000256" key="1">
    <source>
        <dbReference type="ARBA" id="ARBA00008517"/>
    </source>
</evidence>
<dbReference type="CDD" id="cd13155">
    <property type="entry name" value="KOW_KIN17"/>
    <property type="match status" value="1"/>
</dbReference>
<dbReference type="GO" id="GO:0003690">
    <property type="term" value="F:double-stranded DNA binding"/>
    <property type="evidence" value="ECO:0007669"/>
    <property type="project" value="TreeGrafter"/>
</dbReference>
<dbReference type="Pfam" id="PF25092">
    <property type="entry name" value="SH3_KIN17_C"/>
    <property type="match status" value="1"/>
</dbReference>
<comment type="similarity">
    <text evidence="1">Belongs to the KIN17 family.</text>
</comment>
<dbReference type="InterPro" id="IPR037321">
    <property type="entry name" value="KIN17-like"/>
</dbReference>
<sequence length="75" mass="7885">MQEGGAVVRVDQAELETVIPNVGGKVRVVNGGYRGEIAKLVSVDMDHFCANLCISGGGNDGRTISVAYEDFSKLA</sequence>
<accession>A0AAE0FTH6</accession>
<reference evidence="3 4" key="1">
    <citation type="journal article" date="2015" name="Genome Biol. Evol.">
        <title>Comparative Genomics of a Bacterivorous Green Alga Reveals Evolutionary Causalities and Consequences of Phago-Mixotrophic Mode of Nutrition.</title>
        <authorList>
            <person name="Burns J.A."/>
            <person name="Paasch A."/>
            <person name="Narechania A."/>
            <person name="Kim E."/>
        </authorList>
    </citation>
    <scope>NUCLEOTIDE SEQUENCE [LARGE SCALE GENOMIC DNA]</scope>
    <source>
        <strain evidence="3 4">PLY_AMNH</strain>
    </source>
</reference>
<dbReference type="GO" id="GO:0005634">
    <property type="term" value="C:nucleus"/>
    <property type="evidence" value="ECO:0007669"/>
    <property type="project" value="TreeGrafter"/>
</dbReference>
<comment type="caution">
    <text evidence="3">The sequence shown here is derived from an EMBL/GenBank/DDBJ whole genome shotgun (WGS) entry which is preliminary data.</text>
</comment>
<proteinExistence type="inferred from homology"/>
<dbReference type="EMBL" id="LGRX02013712">
    <property type="protein sequence ID" value="KAK3265777.1"/>
    <property type="molecule type" value="Genomic_DNA"/>
</dbReference>
<dbReference type="GO" id="GO:0006974">
    <property type="term" value="P:DNA damage response"/>
    <property type="evidence" value="ECO:0007669"/>
    <property type="project" value="TreeGrafter"/>
</dbReference>
<evidence type="ECO:0000259" key="2">
    <source>
        <dbReference type="Pfam" id="PF25092"/>
    </source>
</evidence>
<dbReference type="InterPro" id="IPR014722">
    <property type="entry name" value="Rib_uL2_dom2"/>
</dbReference>
<evidence type="ECO:0000313" key="3">
    <source>
        <dbReference type="EMBL" id="KAK3265777.1"/>
    </source>
</evidence>
<keyword evidence="4" id="KW-1185">Reference proteome</keyword>